<organism evidence="5 6">
    <name type="scientific">Lentisphaera profundi</name>
    <dbReference type="NCBI Taxonomy" id="1658616"/>
    <lineage>
        <taxon>Bacteria</taxon>
        <taxon>Pseudomonadati</taxon>
        <taxon>Lentisphaerota</taxon>
        <taxon>Lentisphaeria</taxon>
        <taxon>Lentisphaerales</taxon>
        <taxon>Lentisphaeraceae</taxon>
        <taxon>Lentisphaera</taxon>
    </lineage>
</organism>
<evidence type="ECO:0000256" key="2">
    <source>
        <dbReference type="ARBA" id="ARBA00022741"/>
    </source>
</evidence>
<dbReference type="Proteomes" id="UP001214250">
    <property type="component" value="Chromosome 1"/>
</dbReference>
<keyword evidence="6" id="KW-1185">Reference proteome</keyword>
<proteinExistence type="inferred from homology"/>
<keyword evidence="2 4" id="KW-0547">Nucleotide-binding</keyword>
<evidence type="ECO:0000313" key="5">
    <source>
        <dbReference type="EMBL" id="WDE97103.1"/>
    </source>
</evidence>
<comment type="similarity">
    <text evidence="1 4">Belongs to the heat shock protein 70 family.</text>
</comment>
<sequence length="588" mass="64592">MSEKKRYMIGIDLGTTNSALAYVDTLDPDKNIQVLKVPQLIAPGEIEALDSLPSFLYLPDDNSVNSGKFDFNGQDDNSYCVGSYARKVASEQSSRVISSAKSWLCSAGQDPTSDFLPAIDDAEKKLSPLEAMTRYLRHLKNAWNTQVATSPDEYIDQQEVVLTVPASFNALARELTVMAAEACGIFPNLLEEPQAAFYSWIKENESNWREKVSADSSVLVVDIGGGTTDFSLIGVDDKDGNMELQRLAVGNHLLLGGDNMDFTLAYAMQQKLGKRLNSRQFSSLVHQCRQAKERILGSESLDKIDVTILGTGSSLIGGSLKTELTKEEVDQFIIQAFLPECDLNDTAQRQERSGLRSFGLNFESDAAISRHLAEFIKNNEKMPKTVLFNGGVTKASQLRERVSSIINSWSGEEIDVLADSNPDLAVAKGAAWYAFVRQGNSIRIKAGSALSYYVGLESSMPAMPGFAPPVDAICVIPQGTEDGTTFNIPIDDLALLVGEDSQFRFFCTNSRSEDELGSIIEDADLELDELPSLHKNLSLEEDEAPRLIPITMKAIFTEIGTVQVWGEAKSGEQKWRLEFDLGEEGKQV</sequence>
<dbReference type="InterPro" id="IPR043129">
    <property type="entry name" value="ATPase_NBD"/>
</dbReference>
<reference evidence="5 6" key="1">
    <citation type="submission" date="2023-02" db="EMBL/GenBank/DDBJ databases">
        <title>Genome sequence of Lentisphaera profundi SAORIC-696.</title>
        <authorList>
            <person name="Kim e."/>
            <person name="Cho J.-C."/>
            <person name="Choi A."/>
            <person name="Kang I."/>
        </authorList>
    </citation>
    <scope>NUCLEOTIDE SEQUENCE [LARGE SCALE GENOMIC DNA]</scope>
    <source>
        <strain evidence="5 6">SAORIC-696</strain>
    </source>
</reference>
<evidence type="ECO:0000313" key="6">
    <source>
        <dbReference type="Proteomes" id="UP001214250"/>
    </source>
</evidence>
<dbReference type="PANTHER" id="PTHR19375">
    <property type="entry name" value="HEAT SHOCK PROTEIN 70KDA"/>
    <property type="match status" value="1"/>
</dbReference>
<name>A0ABY7VUZ3_9BACT</name>
<dbReference type="RefSeq" id="WP_274151285.1">
    <property type="nucleotide sequence ID" value="NZ_CP117811.1"/>
</dbReference>
<accession>A0ABY7VUZ3</accession>
<protein>
    <submittedName>
        <fullName evidence="5">Hsp70 family protein</fullName>
    </submittedName>
</protein>
<keyword evidence="3 4" id="KW-0067">ATP-binding</keyword>
<evidence type="ECO:0000256" key="1">
    <source>
        <dbReference type="ARBA" id="ARBA00007381"/>
    </source>
</evidence>
<dbReference type="InterPro" id="IPR013126">
    <property type="entry name" value="Hsp_70_fam"/>
</dbReference>
<dbReference type="SUPFAM" id="SSF53067">
    <property type="entry name" value="Actin-like ATPase domain"/>
    <property type="match status" value="2"/>
</dbReference>
<dbReference type="InterPro" id="IPR018181">
    <property type="entry name" value="Heat_shock_70_CS"/>
</dbReference>
<dbReference type="Gene3D" id="3.30.420.40">
    <property type="match status" value="2"/>
</dbReference>
<dbReference type="PROSITE" id="PS00329">
    <property type="entry name" value="HSP70_2"/>
    <property type="match status" value="1"/>
</dbReference>
<gene>
    <name evidence="5" type="ORF">PQO03_03920</name>
</gene>
<dbReference type="PRINTS" id="PR00301">
    <property type="entry name" value="HEATSHOCK70"/>
</dbReference>
<dbReference type="PROSITE" id="PS00297">
    <property type="entry name" value="HSP70_1"/>
    <property type="match status" value="1"/>
</dbReference>
<evidence type="ECO:0000256" key="4">
    <source>
        <dbReference type="RuleBase" id="RU003322"/>
    </source>
</evidence>
<dbReference type="Pfam" id="PF00012">
    <property type="entry name" value="HSP70"/>
    <property type="match status" value="1"/>
</dbReference>
<evidence type="ECO:0000256" key="3">
    <source>
        <dbReference type="ARBA" id="ARBA00022840"/>
    </source>
</evidence>
<dbReference type="EMBL" id="CP117811">
    <property type="protein sequence ID" value="WDE97103.1"/>
    <property type="molecule type" value="Genomic_DNA"/>
</dbReference>
<dbReference type="CDD" id="cd10170">
    <property type="entry name" value="ASKHA_NBD_HSP70"/>
    <property type="match status" value="1"/>
</dbReference>